<sequence length="285" mass="30617">MKRQITIPQLTIVSVLLMLVLMLSPIVPVHFAHAATGSERPVTSTIYIPKKENIDTVISIQHPVIVDGIVTNSIIAVGGNILLRPGSYSAFVLSIGGNVTQEPGAVVSEGLFAIGPDKRIFTTLTLASFLSIGLYFINTSLAAVLFVTFAAGGSIIFRRDERISAFIGRKYIRLFATGITITIIPAILIIASFVSPSIWMATIAIFLLYALLGLSGMILVTNKIGRTIIDFTGRKTGRIAALYGAIAILLVTNLPLVGILSFLALWILGVGSMWTLILRPSIIRI</sequence>
<dbReference type="Proteomes" id="UP001139263">
    <property type="component" value="Unassembled WGS sequence"/>
</dbReference>
<evidence type="ECO:0000313" key="2">
    <source>
        <dbReference type="EMBL" id="MCI0181854.1"/>
    </source>
</evidence>
<gene>
    <name evidence="2" type="ORF">MM817_00101</name>
</gene>
<keyword evidence="1" id="KW-0812">Transmembrane</keyword>
<proteinExistence type="predicted"/>
<dbReference type="AlphaFoldDB" id="A0A9X2AAQ8"/>
<feature type="transmembrane region" description="Helical" evidence="1">
    <location>
        <begin position="198"/>
        <end position="220"/>
    </location>
</feature>
<evidence type="ECO:0000256" key="1">
    <source>
        <dbReference type="SAM" id="Phobius"/>
    </source>
</evidence>
<keyword evidence="1" id="KW-1133">Transmembrane helix</keyword>
<evidence type="ECO:0000313" key="3">
    <source>
        <dbReference type="Proteomes" id="UP001139263"/>
    </source>
</evidence>
<feature type="transmembrane region" description="Helical" evidence="1">
    <location>
        <begin position="126"/>
        <end position="150"/>
    </location>
</feature>
<reference evidence="2" key="1">
    <citation type="submission" date="2022-03" db="EMBL/GenBank/DDBJ databases">
        <title>Draft Genome Sequence of Firmicute Strain S0AB, a Heterotrophic Iron/Sulfur-Oxidizing Extreme Acidophile.</title>
        <authorList>
            <person name="Vergara E."/>
            <person name="Pakostova E."/>
            <person name="Johnson D.B."/>
            <person name="Holmes D.S."/>
        </authorList>
    </citation>
    <scope>NUCLEOTIDE SEQUENCE</scope>
    <source>
        <strain evidence="2">S0AB</strain>
    </source>
</reference>
<comment type="caution">
    <text evidence="2">The sequence shown here is derived from an EMBL/GenBank/DDBJ whole genome shotgun (WGS) entry which is preliminary data.</text>
</comment>
<name>A0A9X2AAQ8_9BACL</name>
<accession>A0A9X2AAQ8</accession>
<organism evidence="2 3">
    <name type="scientific">Sulfoacidibacillus ferrooxidans</name>
    <dbReference type="NCBI Taxonomy" id="2005001"/>
    <lineage>
        <taxon>Bacteria</taxon>
        <taxon>Bacillati</taxon>
        <taxon>Bacillota</taxon>
        <taxon>Bacilli</taxon>
        <taxon>Bacillales</taxon>
        <taxon>Alicyclobacillaceae</taxon>
        <taxon>Sulfoacidibacillus</taxon>
    </lineage>
</organism>
<dbReference type="EMBL" id="JALBUF010000001">
    <property type="protein sequence ID" value="MCI0181854.1"/>
    <property type="molecule type" value="Genomic_DNA"/>
</dbReference>
<feature type="transmembrane region" description="Helical" evidence="1">
    <location>
        <begin position="171"/>
        <end position="192"/>
    </location>
</feature>
<protein>
    <submittedName>
        <fullName evidence="2">Uncharacterized protein</fullName>
    </submittedName>
</protein>
<dbReference type="RefSeq" id="WP_241711485.1">
    <property type="nucleotide sequence ID" value="NZ_JALBUF010000001.1"/>
</dbReference>
<keyword evidence="1" id="KW-0472">Membrane</keyword>
<keyword evidence="3" id="KW-1185">Reference proteome</keyword>
<feature type="transmembrane region" description="Helical" evidence="1">
    <location>
        <begin position="241"/>
        <end position="268"/>
    </location>
</feature>